<evidence type="ECO:0000313" key="1">
    <source>
        <dbReference type="Proteomes" id="UP000790787"/>
    </source>
</evidence>
<protein>
    <submittedName>
        <fullName evidence="2">Uncharacterized protein LOC142171898</fullName>
    </submittedName>
</protein>
<accession>A0AC58T3C1</accession>
<proteinExistence type="predicted"/>
<keyword evidence="1" id="KW-1185">Reference proteome</keyword>
<organism evidence="1 2">
    <name type="scientific">Nicotiana tabacum</name>
    <name type="common">Common tobacco</name>
    <dbReference type="NCBI Taxonomy" id="4097"/>
    <lineage>
        <taxon>Eukaryota</taxon>
        <taxon>Viridiplantae</taxon>
        <taxon>Streptophyta</taxon>
        <taxon>Embryophyta</taxon>
        <taxon>Tracheophyta</taxon>
        <taxon>Spermatophyta</taxon>
        <taxon>Magnoliopsida</taxon>
        <taxon>eudicotyledons</taxon>
        <taxon>Gunneridae</taxon>
        <taxon>Pentapetalae</taxon>
        <taxon>asterids</taxon>
        <taxon>lamiids</taxon>
        <taxon>Solanales</taxon>
        <taxon>Solanaceae</taxon>
        <taxon>Nicotianoideae</taxon>
        <taxon>Nicotianeae</taxon>
        <taxon>Nicotiana</taxon>
    </lineage>
</organism>
<reference evidence="1" key="1">
    <citation type="journal article" date="2014" name="Nat. Commun.">
        <title>The tobacco genome sequence and its comparison with those of tomato and potato.</title>
        <authorList>
            <person name="Sierro N."/>
            <person name="Battey J.N."/>
            <person name="Ouadi S."/>
            <person name="Bakaher N."/>
            <person name="Bovet L."/>
            <person name="Willig A."/>
            <person name="Goepfert S."/>
            <person name="Peitsch M.C."/>
            <person name="Ivanov N.V."/>
        </authorList>
    </citation>
    <scope>NUCLEOTIDE SEQUENCE [LARGE SCALE GENOMIC DNA]</scope>
</reference>
<gene>
    <name evidence="2" type="primary">LOC142171898</name>
</gene>
<sequence length="204" mass="22579">MDEAKGGLFFLYGYGETGKTSIWKTLSSGIRSRGDIVLTIESSGIVSLLLLGGRTTHLRFAIPLNPIEDSTCNIKQGSPLEKLIVKAKLIIGDEAPMMHTYCFEALDQTIRDILRFKDTSSLDRPFEASGVLNHSITLKVGVLVTLLRNITSRLCNGTRLIITRLENRVIEAKILSSNMAGEKVVIIIMTLTPSDARIPFKFQR</sequence>
<dbReference type="RefSeq" id="XP_075091716.1">
    <property type="nucleotide sequence ID" value="XM_075235615.1"/>
</dbReference>
<reference evidence="2" key="2">
    <citation type="submission" date="2025-08" db="UniProtKB">
        <authorList>
            <consortium name="RefSeq"/>
        </authorList>
    </citation>
    <scope>IDENTIFICATION</scope>
    <source>
        <tissue evidence="2">Leaf</tissue>
    </source>
</reference>
<name>A0AC58T3C1_TOBAC</name>
<evidence type="ECO:0000313" key="2">
    <source>
        <dbReference type="RefSeq" id="XP_075091716.1"/>
    </source>
</evidence>
<dbReference type="Proteomes" id="UP000790787">
    <property type="component" value="Chromosome 17"/>
</dbReference>